<organism evidence="2 3">
    <name type="scientific">Nothophoma quercina</name>
    <dbReference type="NCBI Taxonomy" id="749835"/>
    <lineage>
        <taxon>Eukaryota</taxon>
        <taxon>Fungi</taxon>
        <taxon>Dikarya</taxon>
        <taxon>Ascomycota</taxon>
        <taxon>Pezizomycotina</taxon>
        <taxon>Dothideomycetes</taxon>
        <taxon>Pleosporomycetidae</taxon>
        <taxon>Pleosporales</taxon>
        <taxon>Pleosporineae</taxon>
        <taxon>Didymellaceae</taxon>
        <taxon>Nothophoma</taxon>
    </lineage>
</organism>
<dbReference type="EMBL" id="JAKIXB020000011">
    <property type="protein sequence ID" value="KAL1604256.1"/>
    <property type="molecule type" value="Genomic_DNA"/>
</dbReference>
<dbReference type="Proteomes" id="UP001521222">
    <property type="component" value="Unassembled WGS sequence"/>
</dbReference>
<reference evidence="2 3" key="1">
    <citation type="submission" date="2024-02" db="EMBL/GenBank/DDBJ databases">
        <title>De novo assembly and annotation of 12 fungi associated with fruit tree decline syndrome in Ontario, Canada.</title>
        <authorList>
            <person name="Sulman M."/>
            <person name="Ellouze W."/>
            <person name="Ilyukhin E."/>
        </authorList>
    </citation>
    <scope>NUCLEOTIDE SEQUENCE [LARGE SCALE GENOMIC DNA]</scope>
    <source>
        <strain evidence="2 3">M97-236</strain>
    </source>
</reference>
<keyword evidence="3" id="KW-1185">Reference proteome</keyword>
<comment type="caution">
    <text evidence="2">The sequence shown here is derived from an EMBL/GenBank/DDBJ whole genome shotgun (WGS) entry which is preliminary data.</text>
</comment>
<evidence type="ECO:0000313" key="2">
    <source>
        <dbReference type="EMBL" id="KAL1604256.1"/>
    </source>
</evidence>
<name>A0ABR3RIH8_9PLEO</name>
<sequence>MANVWAQMGYVPPRGQCNYKQSLMSPRCPCLRFMLHPLKVWLLRFNTNSSSSYECDGCNHHASFHSMENKAEDEIRKKWEQEAKDKAQREEEEAQRPKKRPRAIGYRNDIAPAQTAKEKHALTVEDQETQDRFDTMVHEIEHDIGQWGGQYRAEAAAKAALGDKYGVRPKSKRRAAATRAASRITELDGQDDVIEL</sequence>
<feature type="region of interest" description="Disordered" evidence="1">
    <location>
        <begin position="82"/>
        <end position="103"/>
    </location>
</feature>
<evidence type="ECO:0000313" key="3">
    <source>
        <dbReference type="Proteomes" id="UP001521222"/>
    </source>
</evidence>
<proteinExistence type="predicted"/>
<accession>A0ABR3RIH8</accession>
<gene>
    <name evidence="2" type="ORF">SLS59_004050</name>
</gene>
<protein>
    <submittedName>
        <fullName evidence="2">Uncharacterized protein</fullName>
    </submittedName>
</protein>
<evidence type="ECO:0000256" key="1">
    <source>
        <dbReference type="SAM" id="MobiDB-lite"/>
    </source>
</evidence>